<reference evidence="2 3" key="1">
    <citation type="submission" date="2015-11" db="EMBL/GenBank/DDBJ databases">
        <title>Exploring the genomic traits of fungus-feeding bacterial genus Collimonas.</title>
        <authorList>
            <person name="Song C."/>
            <person name="Schmidt R."/>
            <person name="de Jager V."/>
            <person name="Krzyzanowska D."/>
            <person name="Jongedijk E."/>
            <person name="Cankar K."/>
            <person name="Beekwilder J."/>
            <person name="van Veen A."/>
            <person name="de Boer W."/>
            <person name="van Veen J.A."/>
            <person name="Garbeva P."/>
        </authorList>
    </citation>
    <scope>NUCLEOTIDE SEQUENCE [LARGE SCALE GENOMIC DNA]</scope>
    <source>
        <strain evidence="2 3">Ter91</strain>
    </source>
</reference>
<name>A0A127Q678_9BURK</name>
<keyword evidence="1" id="KW-0812">Transmembrane</keyword>
<protein>
    <submittedName>
        <fullName evidence="2">Uncharacterized protein</fullName>
    </submittedName>
</protein>
<proteinExistence type="predicted"/>
<organism evidence="2 3">
    <name type="scientific">Collimonas pratensis</name>
    <dbReference type="NCBI Taxonomy" id="279113"/>
    <lineage>
        <taxon>Bacteria</taxon>
        <taxon>Pseudomonadati</taxon>
        <taxon>Pseudomonadota</taxon>
        <taxon>Betaproteobacteria</taxon>
        <taxon>Burkholderiales</taxon>
        <taxon>Oxalobacteraceae</taxon>
        <taxon>Collimonas</taxon>
    </lineage>
</organism>
<dbReference type="Proteomes" id="UP000074561">
    <property type="component" value="Chromosome"/>
</dbReference>
<feature type="transmembrane region" description="Helical" evidence="1">
    <location>
        <begin position="20"/>
        <end position="39"/>
    </location>
</feature>
<dbReference type="KEGG" id="cpra:CPter91_3237"/>
<keyword evidence="1" id="KW-1133">Transmembrane helix</keyword>
<dbReference type="AlphaFoldDB" id="A0A127Q678"/>
<dbReference type="EMBL" id="CP013234">
    <property type="protein sequence ID" value="AMP05569.1"/>
    <property type="molecule type" value="Genomic_DNA"/>
</dbReference>
<evidence type="ECO:0000313" key="2">
    <source>
        <dbReference type="EMBL" id="AMP05569.1"/>
    </source>
</evidence>
<accession>A0A127Q678</accession>
<evidence type="ECO:0000313" key="3">
    <source>
        <dbReference type="Proteomes" id="UP000074561"/>
    </source>
</evidence>
<sequence length="42" mass="4483">MLAAGLSRQGPWSRYDVVHYFPSQLTAAVVSGAVSWLAFSGV</sequence>
<dbReference type="STRING" id="279113.CPter91_3237"/>
<gene>
    <name evidence="2" type="ORF">CPter91_3237</name>
</gene>
<keyword evidence="1" id="KW-0472">Membrane</keyword>
<evidence type="ECO:0000256" key="1">
    <source>
        <dbReference type="SAM" id="Phobius"/>
    </source>
</evidence>